<evidence type="ECO:0000313" key="11">
    <source>
        <dbReference type="Proteomes" id="UP001317870"/>
    </source>
</evidence>
<dbReference type="GO" id="GO:0016301">
    <property type="term" value="F:kinase activity"/>
    <property type="evidence" value="ECO:0007669"/>
    <property type="project" value="UniProtKB-KW"/>
</dbReference>
<dbReference type="SMART" id="SM00220">
    <property type="entry name" value="S_TKc"/>
    <property type="match status" value="1"/>
</dbReference>
<evidence type="ECO:0000256" key="4">
    <source>
        <dbReference type="ARBA" id="ARBA00022777"/>
    </source>
</evidence>
<keyword evidence="3 6" id="KW-0547">Nucleotide-binding</keyword>
<feature type="region of interest" description="Disordered" evidence="8">
    <location>
        <begin position="299"/>
        <end position="339"/>
    </location>
</feature>
<evidence type="ECO:0000256" key="3">
    <source>
        <dbReference type="ARBA" id="ARBA00022741"/>
    </source>
</evidence>
<evidence type="ECO:0000256" key="2">
    <source>
        <dbReference type="ARBA" id="ARBA00022679"/>
    </source>
</evidence>
<gene>
    <name evidence="10" type="primary">pknK_1</name>
    <name evidence="10" type="ORF">IFM12276_15850</name>
</gene>
<keyword evidence="1 6" id="KW-0723">Serine/threonine-protein kinase</keyword>
<dbReference type="Pfam" id="PF25873">
    <property type="entry name" value="WHD_MalT"/>
    <property type="match status" value="1"/>
</dbReference>
<dbReference type="Pfam" id="PF00069">
    <property type="entry name" value="Pkinase"/>
    <property type="match status" value="1"/>
</dbReference>
<organism evidence="10 11">
    <name type="scientific">Nocardia sputorum</name>
    <dbReference type="NCBI Taxonomy" id="2984338"/>
    <lineage>
        <taxon>Bacteria</taxon>
        <taxon>Bacillati</taxon>
        <taxon>Actinomycetota</taxon>
        <taxon>Actinomycetes</taxon>
        <taxon>Mycobacteriales</taxon>
        <taxon>Nocardiaceae</taxon>
        <taxon>Nocardia</taxon>
    </lineage>
</organism>
<dbReference type="EC" id="2.7.11.1" evidence="6"/>
<dbReference type="Pfam" id="PF17874">
    <property type="entry name" value="TPR_MalT"/>
    <property type="match status" value="1"/>
</dbReference>
<dbReference type="InterPro" id="IPR000719">
    <property type="entry name" value="Prot_kinase_dom"/>
</dbReference>
<dbReference type="PANTHER" id="PTHR43289:SF6">
    <property type="entry name" value="SERINE_THREONINE-PROTEIN KINASE NEKL-3"/>
    <property type="match status" value="1"/>
</dbReference>
<name>A0ABM8CUB1_9NOCA</name>
<dbReference type="Gene3D" id="1.10.510.10">
    <property type="entry name" value="Transferase(Phosphotransferase) domain 1"/>
    <property type="match status" value="1"/>
</dbReference>
<dbReference type="SUPFAM" id="SSF48452">
    <property type="entry name" value="TPR-like"/>
    <property type="match status" value="1"/>
</dbReference>
<evidence type="ECO:0000259" key="9">
    <source>
        <dbReference type="PROSITE" id="PS50011"/>
    </source>
</evidence>
<comment type="catalytic activity">
    <reaction evidence="6">
        <text>L-seryl-[protein] + ATP = O-phospho-L-seryl-[protein] + ADP + H(+)</text>
        <dbReference type="Rhea" id="RHEA:17989"/>
        <dbReference type="Rhea" id="RHEA-COMP:9863"/>
        <dbReference type="Rhea" id="RHEA-COMP:11604"/>
        <dbReference type="ChEBI" id="CHEBI:15378"/>
        <dbReference type="ChEBI" id="CHEBI:29999"/>
        <dbReference type="ChEBI" id="CHEBI:30616"/>
        <dbReference type="ChEBI" id="CHEBI:83421"/>
        <dbReference type="ChEBI" id="CHEBI:456216"/>
        <dbReference type="EC" id="2.7.11.1"/>
    </reaction>
</comment>
<dbReference type="InterPro" id="IPR003593">
    <property type="entry name" value="AAA+_ATPase"/>
</dbReference>
<evidence type="ECO:0000313" key="10">
    <source>
        <dbReference type="EMBL" id="BDT98556.1"/>
    </source>
</evidence>
<dbReference type="Gene3D" id="3.40.50.300">
    <property type="entry name" value="P-loop containing nucleotide triphosphate hydrolases"/>
    <property type="match status" value="1"/>
</dbReference>
<feature type="region of interest" description="Disordered" evidence="8">
    <location>
        <begin position="1"/>
        <end position="27"/>
    </location>
</feature>
<dbReference type="SUPFAM" id="SSF56112">
    <property type="entry name" value="Protein kinase-like (PK-like)"/>
    <property type="match status" value="1"/>
</dbReference>
<evidence type="ECO:0000256" key="5">
    <source>
        <dbReference type="ARBA" id="ARBA00022840"/>
    </source>
</evidence>
<keyword evidence="4 6" id="KW-0418">Kinase</keyword>
<evidence type="ECO:0000256" key="1">
    <source>
        <dbReference type="ARBA" id="ARBA00022527"/>
    </source>
</evidence>
<feature type="binding site" evidence="7">
    <location>
        <position position="55"/>
    </location>
    <ligand>
        <name>ATP</name>
        <dbReference type="ChEBI" id="CHEBI:30616"/>
    </ligand>
</feature>
<feature type="compositionally biased region" description="Pro residues" evidence="8">
    <location>
        <begin position="324"/>
        <end position="333"/>
    </location>
</feature>
<feature type="compositionally biased region" description="Basic and acidic residues" evidence="8">
    <location>
        <begin position="10"/>
        <end position="22"/>
    </location>
</feature>
<dbReference type="PROSITE" id="PS50011">
    <property type="entry name" value="PROTEIN_KINASE_DOM"/>
    <property type="match status" value="1"/>
</dbReference>
<dbReference type="PANTHER" id="PTHR43289">
    <property type="entry name" value="MITOGEN-ACTIVATED PROTEIN KINASE KINASE KINASE 20-RELATED"/>
    <property type="match status" value="1"/>
</dbReference>
<protein>
    <recommendedName>
        <fullName evidence="6">Serine/threonine-protein kinase PknK</fullName>
        <ecNumber evidence="6">2.7.11.1</ecNumber>
    </recommendedName>
    <alternativeName>
        <fullName evidence="6">Protein kinase K</fullName>
    </alternativeName>
</protein>
<evidence type="ECO:0000256" key="7">
    <source>
        <dbReference type="PROSITE-ProRule" id="PRU10141"/>
    </source>
</evidence>
<proteinExistence type="inferred from homology"/>
<dbReference type="PIRSF" id="PIRSF000574">
    <property type="entry name" value="Ser/Thr_PK_PknK_prd"/>
    <property type="match status" value="1"/>
</dbReference>
<dbReference type="EMBL" id="AP026978">
    <property type="protein sequence ID" value="BDT98556.1"/>
    <property type="molecule type" value="Genomic_DNA"/>
</dbReference>
<dbReference type="InterPro" id="IPR027417">
    <property type="entry name" value="P-loop_NTPase"/>
</dbReference>
<dbReference type="SMART" id="SM00382">
    <property type="entry name" value="AAA"/>
    <property type="match status" value="1"/>
</dbReference>
<dbReference type="Proteomes" id="UP001317870">
    <property type="component" value="Chromosome"/>
</dbReference>
<feature type="domain" description="Protein kinase" evidence="9">
    <location>
        <begin position="26"/>
        <end position="300"/>
    </location>
</feature>
<dbReference type="InterPro" id="IPR011009">
    <property type="entry name" value="Kinase-like_dom_sf"/>
</dbReference>
<keyword evidence="11" id="KW-1185">Reference proteome</keyword>
<dbReference type="PROSITE" id="PS00108">
    <property type="entry name" value="PROTEIN_KINASE_ST"/>
    <property type="match status" value="1"/>
</dbReference>
<comment type="catalytic activity">
    <reaction evidence="6">
        <text>L-threonyl-[protein] + ATP = O-phospho-L-threonyl-[protein] + ADP + H(+)</text>
        <dbReference type="Rhea" id="RHEA:46608"/>
        <dbReference type="Rhea" id="RHEA-COMP:11060"/>
        <dbReference type="Rhea" id="RHEA-COMP:11605"/>
        <dbReference type="ChEBI" id="CHEBI:15378"/>
        <dbReference type="ChEBI" id="CHEBI:30013"/>
        <dbReference type="ChEBI" id="CHEBI:30616"/>
        <dbReference type="ChEBI" id="CHEBI:61977"/>
        <dbReference type="ChEBI" id="CHEBI:456216"/>
        <dbReference type="EC" id="2.7.11.1"/>
    </reaction>
</comment>
<sequence length="1140" mass="124384">MAGSDPFATQHDRPPGIERELEGAGLDDPEVIGKGGFGVVYRCRQRALNRSVAVKVLTARPDLEPENVERFLREQQAMGALSGHPNIVPILQVGTTRSGRPYLVMPYHSRGSLEDRIRREGLLPLPEAIGITVKLAGALETAHRAGILHRDIKPGNVLITDYGEPQLTDFGIARIEGGFETTTGVVTGSPAFTAPEVLRSGVPSVASDVYGLGATLFAMITGHAAYERRSGEQVVAQFLRIAADPLPDLRLDGIPDEVAAAIEASMAHNPADRPPSAAAFGERLRDIQRGNDMQVEHMTLPAGDRPAPEDLSTRPLTATARFPTPHPKTPPTPETKFRPALPTRPLVQRERLIDALQTVPPPRLAVIHAPAGFGKSTLAAQWAKRLAETEKVAVAWLNVDRDDNNVVWLLTHLIEAFNRVSPALAPDLTPVLEEGDAAAARYVLTTLIDAIHARDERFALVIDDWDRITDPAAVEALHYLIEEGPQHLQIILTSRSLEGLPLGTMRVRHQLVEIDAAALRFDPDEARTFLAEQTGLTLADAENAELHDYTEGWAAALQLASLSLREHPDPASLIAHLSGRNHAIAEYLAENVLDTVEPELLDVLLKTALPDRVSGSLATALTGRPHGQDLLENLERRNLFLRRVDDSGDWFRYHHLFAKFLRRRLERDFPDEVAALHRTAATWFGDHGMLSDAIDHALAGDGGEMAVDIVEAKARDLVQDAQLATFLGLVAKLPPAVAAARPRLQIAIAWTHVVLRQPTELHAALRLVRASLEKATVDDPDLAIEADLIECVERAFGDHPEGVDAVVGKCLGRADTLGPWVLCEAANLAAFSAFSRFDYDRAREWHDWATPFYRQTRSTFILMYSHSLVGVAAREQLDIATAEHSFRTALEIAISSTGPRSYAARLAGALLGELLYERDQLPGAERLLDEAGRLGTEGGPVDFLMANYATGARIKALRGDLSSAARRLEEGAEVAQALKLPRLATRIANEQVRLGLTATYVTEPPAGESGIATMAAEMREDSAIRMLLRSGAAKRVAAASARARQLRDSIDADRRPRAAAQASLLLASCLAAAGRIEAAKDELVPVVVRYAEAGLIRPLLDEGHLVMSLLHSLDYDLREGRWPEERPMVSPRFLHRLLAR</sequence>
<keyword evidence="5 6" id="KW-0067">ATP-binding</keyword>
<reference evidence="10 11" key="1">
    <citation type="submission" date="2022-11" db="EMBL/GenBank/DDBJ databases">
        <title>Genome Sequencing of Nocardia sp. ON39_IFM12276 and assembly.</title>
        <authorList>
            <person name="Shimojima M."/>
            <person name="Toyokawa M."/>
            <person name="Uesaka K."/>
        </authorList>
    </citation>
    <scope>NUCLEOTIDE SEQUENCE [LARGE SCALE GENOMIC DNA]</scope>
    <source>
        <strain evidence="10 11">IFM 12276</strain>
    </source>
</reference>
<dbReference type="InterPro" id="IPR017441">
    <property type="entry name" value="Protein_kinase_ATP_BS"/>
</dbReference>
<dbReference type="InterPro" id="IPR059106">
    <property type="entry name" value="WHD_MalT"/>
</dbReference>
<dbReference type="Gene3D" id="1.25.40.10">
    <property type="entry name" value="Tetratricopeptide repeat domain"/>
    <property type="match status" value="1"/>
</dbReference>
<dbReference type="SUPFAM" id="SSF52540">
    <property type="entry name" value="P-loop containing nucleoside triphosphate hydrolases"/>
    <property type="match status" value="1"/>
</dbReference>
<dbReference type="RefSeq" id="WP_281878597.1">
    <property type="nucleotide sequence ID" value="NZ_AP026978.1"/>
</dbReference>
<evidence type="ECO:0000256" key="6">
    <source>
        <dbReference type="PIRNR" id="PIRNR000574"/>
    </source>
</evidence>
<dbReference type="CDD" id="cd14014">
    <property type="entry name" value="STKc_PknB_like"/>
    <property type="match status" value="1"/>
</dbReference>
<dbReference type="InterPro" id="IPR011990">
    <property type="entry name" value="TPR-like_helical_dom_sf"/>
</dbReference>
<dbReference type="InterPro" id="IPR008271">
    <property type="entry name" value="Ser/Thr_kinase_AS"/>
</dbReference>
<dbReference type="InterPro" id="IPR016236">
    <property type="entry name" value="Ser/Thr_kinase_PknK_prd"/>
</dbReference>
<keyword evidence="2 6" id="KW-0808">Transferase</keyword>
<evidence type="ECO:0000256" key="8">
    <source>
        <dbReference type="SAM" id="MobiDB-lite"/>
    </source>
</evidence>
<dbReference type="InterPro" id="IPR041617">
    <property type="entry name" value="TPR_MalT"/>
</dbReference>
<comment type="similarity">
    <text evidence="6">Belongs to the protein kinase superfamily.</text>
</comment>
<dbReference type="Pfam" id="PF13191">
    <property type="entry name" value="AAA_16"/>
    <property type="match status" value="1"/>
</dbReference>
<dbReference type="PROSITE" id="PS00107">
    <property type="entry name" value="PROTEIN_KINASE_ATP"/>
    <property type="match status" value="1"/>
</dbReference>
<accession>A0ABM8CUB1</accession>
<dbReference type="InterPro" id="IPR041664">
    <property type="entry name" value="AAA_16"/>
</dbReference>